<dbReference type="InterPro" id="IPR013783">
    <property type="entry name" value="Ig-like_fold"/>
</dbReference>
<proteinExistence type="inferred from homology"/>
<dbReference type="HOGENOM" id="CLU_006010_0_0_0"/>
<feature type="active site" evidence="6">
    <location>
        <position position="554"/>
    </location>
</feature>
<evidence type="ECO:0000256" key="2">
    <source>
        <dbReference type="ARBA" id="ARBA00022801"/>
    </source>
</evidence>
<evidence type="ECO:0000256" key="8">
    <source>
        <dbReference type="RuleBase" id="RU361166"/>
    </source>
</evidence>
<keyword evidence="8" id="KW-0136">Cellulose degradation</keyword>
<keyword evidence="4 6" id="KW-0326">Glycosidase</keyword>
<dbReference type="Gene3D" id="1.50.10.10">
    <property type="match status" value="1"/>
</dbReference>
<dbReference type="eggNOG" id="COG5297">
    <property type="taxonomic scope" value="Bacteria"/>
</dbReference>
<dbReference type="SMART" id="SM00637">
    <property type="entry name" value="CBD_II"/>
    <property type="match status" value="1"/>
</dbReference>
<dbReference type="STRING" id="316274.Haur_2646"/>
<dbReference type="PANTHER" id="PTHR22298">
    <property type="entry name" value="ENDO-1,4-BETA-GLUCANASE"/>
    <property type="match status" value="1"/>
</dbReference>
<feature type="active site" evidence="7">
    <location>
        <position position="612"/>
    </location>
</feature>
<evidence type="ECO:0000313" key="11">
    <source>
        <dbReference type="EMBL" id="ABX05284.1"/>
    </source>
</evidence>
<dbReference type="GO" id="GO:0030247">
    <property type="term" value="F:polysaccharide binding"/>
    <property type="evidence" value="ECO:0007669"/>
    <property type="project" value="UniProtKB-UniRule"/>
</dbReference>
<dbReference type="Pfam" id="PF00553">
    <property type="entry name" value="CBM_2"/>
    <property type="match status" value="1"/>
</dbReference>
<dbReference type="InterPro" id="IPR004197">
    <property type="entry name" value="Cellulase_Ig-like"/>
</dbReference>
<evidence type="ECO:0000256" key="7">
    <source>
        <dbReference type="PROSITE-ProRule" id="PRU10060"/>
    </source>
</evidence>
<dbReference type="PROSITE" id="PS00592">
    <property type="entry name" value="GH9_2"/>
    <property type="match status" value="1"/>
</dbReference>
<dbReference type="InterPro" id="IPR012341">
    <property type="entry name" value="6hp_glycosidase-like_sf"/>
</dbReference>
<dbReference type="Pfam" id="PF02927">
    <property type="entry name" value="CelD_N"/>
    <property type="match status" value="1"/>
</dbReference>
<dbReference type="GO" id="GO:0008810">
    <property type="term" value="F:cellulase activity"/>
    <property type="evidence" value="ECO:0007669"/>
    <property type="project" value="UniProtKB-EC"/>
</dbReference>
<dbReference type="EC" id="3.2.1.4" evidence="8"/>
<dbReference type="InterPro" id="IPR001919">
    <property type="entry name" value="CBD2"/>
</dbReference>
<protein>
    <recommendedName>
        <fullName evidence="8">Endoglucanase</fullName>
        <ecNumber evidence="8">3.2.1.4</ecNumber>
    </recommendedName>
</protein>
<evidence type="ECO:0000256" key="9">
    <source>
        <dbReference type="SAM" id="MobiDB-lite"/>
    </source>
</evidence>
<feature type="compositionally biased region" description="Pro residues" evidence="9">
    <location>
        <begin position="639"/>
        <end position="648"/>
    </location>
</feature>
<dbReference type="InterPro" id="IPR018221">
    <property type="entry name" value="Glyco_hydro_9_His_AS"/>
</dbReference>
<dbReference type="InParanoid" id="A9B106"/>
<dbReference type="PROSITE" id="PS51173">
    <property type="entry name" value="CBM2"/>
    <property type="match status" value="1"/>
</dbReference>
<evidence type="ECO:0000313" key="12">
    <source>
        <dbReference type="Proteomes" id="UP000000787"/>
    </source>
</evidence>
<comment type="similarity">
    <text evidence="1 6 8">Belongs to the glycosyl hydrolase 9 (cellulase E) family.</text>
</comment>
<name>A9B106_HERA2</name>
<dbReference type="BioCyc" id="HAUR316274:GHYA-2676-MONOMER"/>
<dbReference type="Gene3D" id="2.60.40.10">
    <property type="entry name" value="Immunoglobulins"/>
    <property type="match status" value="1"/>
</dbReference>
<keyword evidence="3 6" id="KW-0119">Carbohydrate metabolism</keyword>
<comment type="catalytic activity">
    <reaction evidence="8">
        <text>Endohydrolysis of (1-&gt;4)-beta-D-glucosidic linkages in cellulose, lichenin and cereal beta-D-glucans.</text>
        <dbReference type="EC" id="3.2.1.4"/>
    </reaction>
</comment>
<accession>A9B106</accession>
<keyword evidence="5 6" id="KW-0624">Polysaccharide degradation</keyword>
<dbReference type="SUPFAM" id="SSF48208">
    <property type="entry name" value="Six-hairpin glycosidases"/>
    <property type="match status" value="1"/>
</dbReference>
<dbReference type="GO" id="GO:0030245">
    <property type="term" value="P:cellulose catabolic process"/>
    <property type="evidence" value="ECO:0007669"/>
    <property type="project" value="UniProtKB-KW"/>
</dbReference>
<dbReference type="KEGG" id="hau:Haur_2646"/>
<dbReference type="InterPro" id="IPR014756">
    <property type="entry name" value="Ig_E-set"/>
</dbReference>
<dbReference type="InterPro" id="IPR001701">
    <property type="entry name" value="Glyco_hydro_9"/>
</dbReference>
<dbReference type="InterPro" id="IPR012291">
    <property type="entry name" value="CBM2_carb-bd_dom_sf"/>
</dbReference>
<feature type="region of interest" description="Disordered" evidence="9">
    <location>
        <begin position="684"/>
        <end position="705"/>
    </location>
</feature>
<sequence length="812" mass="85848">MTVHFQRRKRSRTLIAACSTVALTASVAFGNISSVFGVIQHESRNTTPANLPAAAVAASSLIRVNQHGYLPNAIKRASLVNSSNSPVAWQLRNSSGTTVLSGNTTVFGYDASSGDTIHIIDFSGYTGTGSSFTLAAAGNLSHQFDISSTVYRQLKYDALAYFYHNRSGIAITMPYAGRNDLTRPAGHVGIAPNRGDTNVPCAPGTGCSYSLNVVGGWYDAGDHGKYVVNGGISVWTLLNQYERNQYLGSSAADFGDGRMSIPENSNGVADLLDEARWELDFMLRMQVPAGQPRAGMVHHKMHDANWTGIPLRPDQDSQDRVLRPPSTAATLNLAATAAQGSRIWRFIDPTYSARLLSAAETAWAAARANPNVIALDSDGTGGGSYGDPQVGDEFYWAASELYITTGKAEYKSYLQSSSYYQDVPSDYSSREPAMTWGTTEALGTISLAVVPSGFNSSELAGVRNAVISAATVFANNTTGQGYGTPFNSTSTGYPWGSNSFVLNNGIILGLAHDFTGNVSYLNAMSQGMDYLLGRNAMDKSYVTGYGENPLQNPHHRFWAFQANSGFPRPPAGAVSGGPNSALQDPYAQSIGLPGCNAQKCFVDHIESWSTNEITINWNAPLAWVAAYLDEKAGSVIPPTATPIPPTATPIPATATPRPATATPIPATATPIGPTATATPIVPTATPRPATATPVPTNTPVVPTQTNSSCQVTYTISNQWPTGFTADVVIKNNGAAINGWNLAWTYAGNQFISNLWNGNVSQVGQAVNVTNVNWNGYLGTGATASFGMQASFSGTNAKPTAFSLNGIACSVTP</sequence>
<evidence type="ECO:0000256" key="5">
    <source>
        <dbReference type="ARBA" id="ARBA00023326"/>
    </source>
</evidence>
<feature type="compositionally biased region" description="Low complexity" evidence="9">
    <location>
        <begin position="684"/>
        <end position="703"/>
    </location>
</feature>
<evidence type="ECO:0000256" key="4">
    <source>
        <dbReference type="ARBA" id="ARBA00023295"/>
    </source>
</evidence>
<feature type="compositionally biased region" description="Low complexity" evidence="9">
    <location>
        <begin position="649"/>
        <end position="658"/>
    </location>
</feature>
<dbReference type="CAZy" id="CBM2">
    <property type="family name" value="Carbohydrate-Binding Module Family 2"/>
</dbReference>
<dbReference type="EMBL" id="CP000875">
    <property type="protein sequence ID" value="ABX05284.1"/>
    <property type="molecule type" value="Genomic_DNA"/>
</dbReference>
<dbReference type="Proteomes" id="UP000000787">
    <property type="component" value="Chromosome"/>
</dbReference>
<dbReference type="SUPFAM" id="SSF49384">
    <property type="entry name" value="Carbohydrate-binding domain"/>
    <property type="match status" value="1"/>
</dbReference>
<organism evidence="11 12">
    <name type="scientific">Herpetosiphon aurantiacus (strain ATCC 23779 / DSM 785 / 114-95)</name>
    <dbReference type="NCBI Taxonomy" id="316274"/>
    <lineage>
        <taxon>Bacteria</taxon>
        <taxon>Bacillati</taxon>
        <taxon>Chloroflexota</taxon>
        <taxon>Chloroflexia</taxon>
        <taxon>Herpetosiphonales</taxon>
        <taxon>Herpetosiphonaceae</taxon>
        <taxon>Herpetosiphon</taxon>
    </lineage>
</organism>
<reference evidence="11 12" key="1">
    <citation type="journal article" date="2011" name="Stand. Genomic Sci.">
        <title>Complete genome sequence of the filamentous gliding predatory bacterium Herpetosiphon aurantiacus type strain (114-95(T)).</title>
        <authorList>
            <person name="Kiss H."/>
            <person name="Nett M."/>
            <person name="Domin N."/>
            <person name="Martin K."/>
            <person name="Maresca J.A."/>
            <person name="Copeland A."/>
            <person name="Lapidus A."/>
            <person name="Lucas S."/>
            <person name="Berry K.W."/>
            <person name="Glavina Del Rio T."/>
            <person name="Dalin E."/>
            <person name="Tice H."/>
            <person name="Pitluck S."/>
            <person name="Richardson P."/>
            <person name="Bruce D."/>
            <person name="Goodwin L."/>
            <person name="Han C."/>
            <person name="Detter J.C."/>
            <person name="Schmutz J."/>
            <person name="Brettin T."/>
            <person name="Land M."/>
            <person name="Hauser L."/>
            <person name="Kyrpides N.C."/>
            <person name="Ivanova N."/>
            <person name="Goker M."/>
            <person name="Woyke T."/>
            <person name="Klenk H.P."/>
            <person name="Bryant D.A."/>
        </authorList>
    </citation>
    <scope>NUCLEOTIDE SEQUENCE [LARGE SCALE GENOMIC DNA]</scope>
    <source>
        <strain evidence="12">ATCC 23779 / DSM 785 / 114-95</strain>
    </source>
</reference>
<evidence type="ECO:0000256" key="1">
    <source>
        <dbReference type="ARBA" id="ARBA00007072"/>
    </source>
</evidence>
<dbReference type="InterPro" id="IPR008965">
    <property type="entry name" value="CBM2/CBM3_carb-bd_dom_sf"/>
</dbReference>
<dbReference type="SUPFAM" id="SSF81296">
    <property type="entry name" value="E set domains"/>
    <property type="match status" value="1"/>
</dbReference>
<dbReference type="InterPro" id="IPR033126">
    <property type="entry name" value="Glyco_hydro_9_Asp/Glu_AS"/>
</dbReference>
<evidence type="ECO:0000259" key="10">
    <source>
        <dbReference type="PROSITE" id="PS51173"/>
    </source>
</evidence>
<dbReference type="Gene3D" id="2.60.40.290">
    <property type="match status" value="1"/>
</dbReference>
<evidence type="ECO:0000256" key="3">
    <source>
        <dbReference type="ARBA" id="ARBA00023277"/>
    </source>
</evidence>
<feature type="domain" description="CBM2" evidence="10">
    <location>
        <begin position="702"/>
        <end position="811"/>
    </location>
</feature>
<evidence type="ECO:0000256" key="6">
    <source>
        <dbReference type="PROSITE-ProRule" id="PRU10059"/>
    </source>
</evidence>
<keyword evidence="2 6" id="KW-0378">Hydrolase</keyword>
<dbReference type="InterPro" id="IPR008928">
    <property type="entry name" value="6-hairpin_glycosidase_sf"/>
</dbReference>
<dbReference type="CAZy" id="GH9">
    <property type="family name" value="Glycoside Hydrolase Family 9"/>
</dbReference>
<feature type="active site" evidence="7">
    <location>
        <position position="603"/>
    </location>
</feature>
<dbReference type="PROSITE" id="PS00698">
    <property type="entry name" value="GH9_3"/>
    <property type="match status" value="1"/>
</dbReference>
<gene>
    <name evidence="11" type="ordered locus">Haur_2646</name>
</gene>
<feature type="region of interest" description="Disordered" evidence="9">
    <location>
        <begin position="638"/>
        <end position="658"/>
    </location>
</feature>
<dbReference type="CDD" id="cd02850">
    <property type="entry name" value="E_set_Cellulase_N"/>
    <property type="match status" value="1"/>
</dbReference>
<dbReference type="AlphaFoldDB" id="A9B106"/>
<keyword evidence="12" id="KW-1185">Reference proteome</keyword>
<dbReference type="Pfam" id="PF00759">
    <property type="entry name" value="Glyco_hydro_9"/>
    <property type="match status" value="1"/>
</dbReference>